<dbReference type="GO" id="GO:0000155">
    <property type="term" value="F:phosphorelay sensor kinase activity"/>
    <property type="evidence" value="ECO:0007669"/>
    <property type="project" value="InterPro"/>
</dbReference>
<keyword evidence="4" id="KW-0808">Transferase</keyword>
<evidence type="ECO:0000256" key="3">
    <source>
        <dbReference type="ARBA" id="ARBA00022553"/>
    </source>
</evidence>
<dbReference type="PANTHER" id="PTHR34220">
    <property type="entry name" value="SENSOR HISTIDINE KINASE YPDA"/>
    <property type="match status" value="1"/>
</dbReference>
<dbReference type="RefSeq" id="WP_114379760.1">
    <property type="nucleotide sequence ID" value="NZ_QPJD01000005.1"/>
</dbReference>
<evidence type="ECO:0000256" key="2">
    <source>
        <dbReference type="ARBA" id="ARBA00022475"/>
    </source>
</evidence>
<gene>
    <name evidence="8" type="ORF">DFP97_105197</name>
</gene>
<dbReference type="Gene3D" id="3.30.565.10">
    <property type="entry name" value="Histidine kinase-like ATPase, C-terminal domain"/>
    <property type="match status" value="1"/>
</dbReference>
<keyword evidence="2" id="KW-1003">Cell membrane</keyword>
<keyword evidence="6" id="KW-1133">Transmembrane helix</keyword>
<sequence length="587" mass="67061">MRGLSDLSRLHVYQKVIIVFVAMMLPVYLINLWMNMSGVSFMKKGFSDSILSNVQFYSNQLNDQFTFVRTLQLQLINDPDLLKLSFLGGQLNGFDDYQLVNRLRDRLFTVRDSSDYLANVGVYVNSFGRTISTQGGIAQLPNSEYSLISRYTEQKPPQPIYYDEGRLFFIETANNGSIVVYMELSSKNLEATVSNLVKLYHDSGALLVDGRQNSAISVMTGGPILNEMKAAIAKRGDAERSVDSYMLTANKQNYMVAQTHISALGLTLYTYMNQNEVTEPLKRFNAWFTVLSFVSLAIVIMFSYSVNLMIHKPLKKLIRAFKNLETDNLIVSLQQHGDNEFSYLYENFDRMVLKLRHSIHENYEQQIALQHSELKQLQSQINPHFLYNSFFNIYMICRSGDLDSASTLAQKLGSYYQFITRSGREEVTLDEEYRHALDYCDIQGIRFSNRIEVEAEELPELCKPLEVPRLIIQPLVENAFEHAFESGARRGNIYMKAAFTGGILSISVEDDGSTMTDESLLEMQDKLDHVSQLPEKTGLLNVCRRIQLRFGEQSGVFVSRSSLGGLKAEIRIHYEEGEQHVPDLDRR</sequence>
<dbReference type="SUPFAM" id="SSF158472">
    <property type="entry name" value="HAMP domain-like"/>
    <property type="match status" value="1"/>
</dbReference>
<proteinExistence type="predicted"/>
<dbReference type="Gene3D" id="6.10.340.10">
    <property type="match status" value="1"/>
</dbReference>
<evidence type="ECO:0000256" key="4">
    <source>
        <dbReference type="ARBA" id="ARBA00022679"/>
    </source>
</evidence>
<evidence type="ECO:0000256" key="6">
    <source>
        <dbReference type="SAM" id="Phobius"/>
    </source>
</evidence>
<dbReference type="PROSITE" id="PS50885">
    <property type="entry name" value="HAMP"/>
    <property type="match status" value="1"/>
</dbReference>
<evidence type="ECO:0000256" key="1">
    <source>
        <dbReference type="ARBA" id="ARBA00004651"/>
    </source>
</evidence>
<keyword evidence="9" id="KW-1185">Reference proteome</keyword>
<dbReference type="GO" id="GO:0005886">
    <property type="term" value="C:plasma membrane"/>
    <property type="evidence" value="ECO:0007669"/>
    <property type="project" value="UniProtKB-SubCell"/>
</dbReference>
<feature type="domain" description="HAMP" evidence="7">
    <location>
        <begin position="308"/>
        <end position="360"/>
    </location>
</feature>
<dbReference type="EMBL" id="QPJD01000005">
    <property type="protein sequence ID" value="RCW49012.1"/>
    <property type="molecule type" value="Genomic_DNA"/>
</dbReference>
<evidence type="ECO:0000256" key="5">
    <source>
        <dbReference type="ARBA" id="ARBA00023136"/>
    </source>
</evidence>
<dbReference type="InterPro" id="IPR036890">
    <property type="entry name" value="HATPase_C_sf"/>
</dbReference>
<dbReference type="InterPro" id="IPR050640">
    <property type="entry name" value="Bact_2-comp_sensor_kinase"/>
</dbReference>
<keyword evidence="6" id="KW-0812">Transmembrane</keyword>
<feature type="transmembrane region" description="Helical" evidence="6">
    <location>
        <begin position="12"/>
        <end position="34"/>
    </location>
</feature>
<organism evidence="8 9">
    <name type="scientific">Paenibacillus prosopidis</name>
    <dbReference type="NCBI Taxonomy" id="630520"/>
    <lineage>
        <taxon>Bacteria</taxon>
        <taxon>Bacillati</taxon>
        <taxon>Bacillota</taxon>
        <taxon>Bacilli</taxon>
        <taxon>Bacillales</taxon>
        <taxon>Paenibacillaceae</taxon>
        <taxon>Paenibacillus</taxon>
    </lineage>
</organism>
<dbReference type="Pfam" id="PF06580">
    <property type="entry name" value="His_kinase"/>
    <property type="match status" value="1"/>
</dbReference>
<dbReference type="InterPro" id="IPR003660">
    <property type="entry name" value="HAMP_dom"/>
</dbReference>
<dbReference type="PANTHER" id="PTHR34220:SF7">
    <property type="entry name" value="SENSOR HISTIDINE KINASE YPDA"/>
    <property type="match status" value="1"/>
</dbReference>
<dbReference type="CDD" id="cd06225">
    <property type="entry name" value="HAMP"/>
    <property type="match status" value="1"/>
</dbReference>
<dbReference type="Proteomes" id="UP000252415">
    <property type="component" value="Unassembled WGS sequence"/>
</dbReference>
<dbReference type="SUPFAM" id="SSF55874">
    <property type="entry name" value="ATPase domain of HSP90 chaperone/DNA topoisomerase II/histidine kinase"/>
    <property type="match status" value="1"/>
</dbReference>
<dbReference type="InterPro" id="IPR010559">
    <property type="entry name" value="Sig_transdc_His_kin_internal"/>
</dbReference>
<reference evidence="8 9" key="1">
    <citation type="submission" date="2018-07" db="EMBL/GenBank/DDBJ databases">
        <title>Genomic Encyclopedia of Type Strains, Phase III (KMG-III): the genomes of soil and plant-associated and newly described type strains.</title>
        <authorList>
            <person name="Whitman W."/>
        </authorList>
    </citation>
    <scope>NUCLEOTIDE SEQUENCE [LARGE SCALE GENOMIC DNA]</scope>
    <source>
        <strain evidence="8 9">CECT 7506</strain>
    </source>
</reference>
<protein>
    <submittedName>
        <fullName evidence="8">Two-component system sensor histidine kinase YesM</fullName>
    </submittedName>
</protein>
<evidence type="ECO:0000313" key="9">
    <source>
        <dbReference type="Proteomes" id="UP000252415"/>
    </source>
</evidence>
<keyword evidence="3" id="KW-0597">Phosphoprotein</keyword>
<feature type="transmembrane region" description="Helical" evidence="6">
    <location>
        <begin position="284"/>
        <end position="310"/>
    </location>
</feature>
<name>A0A368W756_9BACL</name>
<dbReference type="AlphaFoldDB" id="A0A368W756"/>
<dbReference type="OrthoDB" id="2062925at2"/>
<evidence type="ECO:0000259" key="7">
    <source>
        <dbReference type="PROSITE" id="PS50885"/>
    </source>
</evidence>
<comment type="subcellular location">
    <subcellularLocation>
        <location evidence="1">Cell membrane</location>
        <topology evidence="1">Multi-pass membrane protein</topology>
    </subcellularLocation>
</comment>
<comment type="caution">
    <text evidence="8">The sequence shown here is derived from an EMBL/GenBank/DDBJ whole genome shotgun (WGS) entry which is preliminary data.</text>
</comment>
<accession>A0A368W756</accession>
<keyword evidence="5 6" id="KW-0472">Membrane</keyword>
<keyword evidence="8" id="KW-0418">Kinase</keyword>
<evidence type="ECO:0000313" key="8">
    <source>
        <dbReference type="EMBL" id="RCW49012.1"/>
    </source>
</evidence>